<dbReference type="Pfam" id="PF00379">
    <property type="entry name" value="Chitin_bind_4"/>
    <property type="match status" value="3"/>
</dbReference>
<feature type="region of interest" description="Disordered" evidence="1">
    <location>
        <begin position="201"/>
        <end position="252"/>
    </location>
</feature>
<feature type="signal peptide" evidence="2">
    <location>
        <begin position="1"/>
        <end position="16"/>
    </location>
</feature>
<feature type="compositionally biased region" description="Polar residues" evidence="1">
    <location>
        <begin position="211"/>
        <end position="220"/>
    </location>
</feature>
<gene>
    <name evidence="3" type="ORF">GE061_012183</name>
</gene>
<accession>A0A6A4IMS4</accession>
<evidence type="ECO:0000313" key="4">
    <source>
        <dbReference type="Proteomes" id="UP000466442"/>
    </source>
</evidence>
<dbReference type="Proteomes" id="UP000466442">
    <property type="component" value="Unassembled WGS sequence"/>
</dbReference>
<evidence type="ECO:0000256" key="2">
    <source>
        <dbReference type="SAM" id="SignalP"/>
    </source>
</evidence>
<feature type="compositionally biased region" description="Gly residues" evidence="1">
    <location>
        <begin position="330"/>
        <end position="505"/>
    </location>
</feature>
<keyword evidence="4" id="KW-1185">Reference proteome</keyword>
<dbReference type="InterPro" id="IPR050468">
    <property type="entry name" value="Cuticle_Struct_Prot"/>
</dbReference>
<dbReference type="AlphaFoldDB" id="A0A6A4IMS4"/>
<dbReference type="GO" id="GO:0062129">
    <property type="term" value="C:chitin-based extracellular matrix"/>
    <property type="evidence" value="ECO:0007669"/>
    <property type="project" value="TreeGrafter"/>
</dbReference>
<dbReference type="EMBL" id="WIXP02000004">
    <property type="protein sequence ID" value="KAF6211670.1"/>
    <property type="molecule type" value="Genomic_DNA"/>
</dbReference>
<evidence type="ECO:0000313" key="3">
    <source>
        <dbReference type="EMBL" id="KAF6211670.1"/>
    </source>
</evidence>
<dbReference type="PROSITE" id="PS51155">
    <property type="entry name" value="CHIT_BIND_RR_2"/>
    <property type="match status" value="3"/>
</dbReference>
<dbReference type="GO" id="GO:0008010">
    <property type="term" value="F:structural constituent of chitin-based larval cuticle"/>
    <property type="evidence" value="ECO:0007669"/>
    <property type="project" value="TreeGrafter"/>
</dbReference>
<dbReference type="InterPro" id="IPR000618">
    <property type="entry name" value="Insect_cuticle"/>
</dbReference>
<feature type="chain" id="PRO_5043646914" evidence="2">
    <location>
        <begin position="17"/>
        <end position="714"/>
    </location>
</feature>
<evidence type="ECO:0000256" key="1">
    <source>
        <dbReference type="SAM" id="MobiDB-lite"/>
    </source>
</evidence>
<name>A0A6A4IMS4_APOLU</name>
<feature type="compositionally biased region" description="Low complexity" evidence="1">
    <location>
        <begin position="506"/>
        <end position="567"/>
    </location>
</feature>
<proteinExistence type="predicted"/>
<dbReference type="PRINTS" id="PR01228">
    <property type="entry name" value="EGGSHELL"/>
</dbReference>
<feature type="compositionally biased region" description="Gly residues" evidence="1">
    <location>
        <begin position="309"/>
        <end position="322"/>
    </location>
</feature>
<feature type="region of interest" description="Disordered" evidence="1">
    <location>
        <begin position="101"/>
        <end position="132"/>
    </location>
</feature>
<feature type="region of interest" description="Disordered" evidence="1">
    <location>
        <begin position="290"/>
        <end position="664"/>
    </location>
</feature>
<dbReference type="PANTHER" id="PTHR10380">
    <property type="entry name" value="CUTICLE PROTEIN"/>
    <property type="match status" value="1"/>
</dbReference>
<organism evidence="3 4">
    <name type="scientific">Apolygus lucorum</name>
    <name type="common">Small green plant bug</name>
    <name type="synonym">Lygocoris lucorum</name>
    <dbReference type="NCBI Taxonomy" id="248454"/>
    <lineage>
        <taxon>Eukaryota</taxon>
        <taxon>Metazoa</taxon>
        <taxon>Ecdysozoa</taxon>
        <taxon>Arthropoda</taxon>
        <taxon>Hexapoda</taxon>
        <taxon>Insecta</taxon>
        <taxon>Pterygota</taxon>
        <taxon>Neoptera</taxon>
        <taxon>Paraneoptera</taxon>
        <taxon>Hemiptera</taxon>
        <taxon>Heteroptera</taxon>
        <taxon>Panheteroptera</taxon>
        <taxon>Cimicomorpha</taxon>
        <taxon>Miridae</taxon>
        <taxon>Mirini</taxon>
        <taxon>Apolygus</taxon>
    </lineage>
</organism>
<keyword evidence="2" id="KW-0732">Signal</keyword>
<dbReference type="OrthoDB" id="8196648at2759"/>
<protein>
    <submittedName>
        <fullName evidence="3">Uncharacterized protein</fullName>
    </submittedName>
</protein>
<comment type="caution">
    <text evidence="3">The sequence shown here is derived from an EMBL/GenBank/DDBJ whole genome shotgun (WGS) entry which is preliminary data.</text>
</comment>
<reference evidence="3" key="1">
    <citation type="journal article" date="2021" name="Mol. Ecol. Resour.">
        <title>Apolygus lucorum genome provides insights into omnivorousness and mesophyll feeding.</title>
        <authorList>
            <person name="Liu Y."/>
            <person name="Liu H."/>
            <person name="Wang H."/>
            <person name="Huang T."/>
            <person name="Liu B."/>
            <person name="Yang B."/>
            <person name="Yin L."/>
            <person name="Li B."/>
            <person name="Zhang Y."/>
            <person name="Zhang S."/>
            <person name="Jiang F."/>
            <person name="Zhang X."/>
            <person name="Ren Y."/>
            <person name="Wang B."/>
            <person name="Wang S."/>
            <person name="Lu Y."/>
            <person name="Wu K."/>
            <person name="Fan W."/>
            <person name="Wang G."/>
        </authorList>
    </citation>
    <scope>NUCLEOTIDE SEQUENCE</scope>
    <source>
        <strain evidence="3">12Hb</strain>
    </source>
</reference>
<sequence>MIWILLFTVIWATVQGQQGVPPVGSEYNDKSPDGSYRFGFQTGDAGNHYHSAVATKDNSVIGRFGSRDPAKGQVVETQYTSGKRGYRPRGPNVARKYDLSQNKIPYNPPTNPNSPNYNPTLEGYHDPNEDPSYAFDFKTPTYTKNEAADSRGHVNGLYSFVDDAGERHDVSYEAGAKIGFNVKTPFPDSKVFSGTFYRGPPSKAGSKTVRGKTSIQQRNDGSYRFVSAGPDQRRTEVSDASGNRRGSYTYLDDKGQQRTVEYIAGPNIGYRIVSKGLGVKFPTAAPFIPPSLGGDKNGVSSTPSTLPGESGGSGSGSPGSGGEDNDDGFGDGLFGPGGSGNSGSGGGGNSGSSGGGGSDFGGGFGSDSKPGGFGGGSGNQGGFGGGSGSGNQGGFGGSGGNQGGFDAGNQGGFGSGSGNQGGFGSGSGGFGGSQGGGFDSGFGGDQGNQGGNQGGFGGGQGNQGGSQGGFGSGSGGSGGFGNTQGFGGGGQGGFGGGSGGFGGSNDVGNDFGSTSERPGSTSTSGFLDGFGFTSSTGSTTTSRPTTSRYPSRPSPSGGFSSSTPGPFNGYPDGRPPYGSPTLTSSRPGYVPPTSSPPFGSNPLNSAFPEDDPSRPPRPLRPSLEDDFLQNSFKDLPKKYFNHPTYFKPKPRPGQRNDLPDRDDSTFLSSDKRFYSFPTGIAVRAHVQSLDILPFGSRIPPPGFALEHSLTHRSG</sequence>